<dbReference type="SUPFAM" id="SSF54001">
    <property type="entry name" value="Cysteine proteinases"/>
    <property type="match status" value="1"/>
</dbReference>
<organism evidence="8 9">
    <name type="scientific">Agrococcus terreus</name>
    <dbReference type="NCBI Taxonomy" id="574649"/>
    <lineage>
        <taxon>Bacteria</taxon>
        <taxon>Bacillati</taxon>
        <taxon>Actinomycetota</taxon>
        <taxon>Actinomycetes</taxon>
        <taxon>Micrococcales</taxon>
        <taxon>Microbacteriaceae</taxon>
        <taxon>Agrococcus</taxon>
    </lineage>
</organism>
<evidence type="ECO:0000256" key="5">
    <source>
        <dbReference type="SAM" id="Coils"/>
    </source>
</evidence>
<feature type="transmembrane region" description="Helical" evidence="6">
    <location>
        <begin position="38"/>
        <end position="58"/>
    </location>
</feature>
<evidence type="ECO:0000256" key="3">
    <source>
        <dbReference type="ARBA" id="ARBA00022801"/>
    </source>
</evidence>
<evidence type="ECO:0000259" key="7">
    <source>
        <dbReference type="PROSITE" id="PS51935"/>
    </source>
</evidence>
<dbReference type="PANTHER" id="PTHR47053">
    <property type="entry name" value="MUREIN DD-ENDOPEPTIDASE MEPH-RELATED"/>
    <property type="match status" value="1"/>
</dbReference>
<evidence type="ECO:0000313" key="9">
    <source>
        <dbReference type="Proteomes" id="UP000626982"/>
    </source>
</evidence>
<gene>
    <name evidence="8" type="ORF">GCM10010968_06890</name>
</gene>
<proteinExistence type="inferred from homology"/>
<reference evidence="9" key="1">
    <citation type="journal article" date="2019" name="Int. J. Syst. Evol. Microbiol.">
        <title>The Global Catalogue of Microorganisms (GCM) 10K type strain sequencing project: providing services to taxonomists for standard genome sequencing and annotation.</title>
        <authorList>
            <consortium name="The Broad Institute Genomics Platform"/>
            <consortium name="The Broad Institute Genome Sequencing Center for Infectious Disease"/>
            <person name="Wu L."/>
            <person name="Ma J."/>
        </authorList>
    </citation>
    <scope>NUCLEOTIDE SEQUENCE [LARGE SCALE GENOMIC DNA]</scope>
    <source>
        <strain evidence="9">CGMCC 1.6960</strain>
    </source>
</reference>
<evidence type="ECO:0000256" key="4">
    <source>
        <dbReference type="ARBA" id="ARBA00022807"/>
    </source>
</evidence>
<evidence type="ECO:0000256" key="1">
    <source>
        <dbReference type="ARBA" id="ARBA00007074"/>
    </source>
</evidence>
<feature type="domain" description="NlpC/P60" evidence="7">
    <location>
        <begin position="158"/>
        <end position="275"/>
    </location>
</feature>
<evidence type="ECO:0000256" key="2">
    <source>
        <dbReference type="ARBA" id="ARBA00022670"/>
    </source>
</evidence>
<dbReference type="PANTHER" id="PTHR47053:SF1">
    <property type="entry name" value="MUREIN DD-ENDOPEPTIDASE MEPH-RELATED"/>
    <property type="match status" value="1"/>
</dbReference>
<evidence type="ECO:0000313" key="8">
    <source>
        <dbReference type="EMBL" id="GGN79693.1"/>
    </source>
</evidence>
<keyword evidence="9" id="KW-1185">Reference proteome</keyword>
<dbReference type="Gene3D" id="3.90.1720.10">
    <property type="entry name" value="endopeptidase domain like (from Nostoc punctiforme)"/>
    <property type="match status" value="1"/>
</dbReference>
<dbReference type="Proteomes" id="UP000626982">
    <property type="component" value="Unassembled WGS sequence"/>
</dbReference>
<dbReference type="InterPro" id="IPR000064">
    <property type="entry name" value="NLP_P60_dom"/>
</dbReference>
<comment type="similarity">
    <text evidence="1">Belongs to the peptidase C40 family.</text>
</comment>
<accession>A0ABQ2KEU0</accession>
<dbReference type="EMBL" id="BMLM01000001">
    <property type="protein sequence ID" value="GGN79693.1"/>
    <property type="molecule type" value="Genomic_DNA"/>
</dbReference>
<protein>
    <recommendedName>
        <fullName evidence="7">NlpC/P60 domain-containing protein</fullName>
    </recommendedName>
</protein>
<keyword evidence="2" id="KW-0645">Protease</keyword>
<dbReference type="PROSITE" id="PS51935">
    <property type="entry name" value="NLPC_P60"/>
    <property type="match status" value="1"/>
</dbReference>
<comment type="caution">
    <text evidence="8">The sequence shown here is derived from an EMBL/GenBank/DDBJ whole genome shotgun (WGS) entry which is preliminary data.</text>
</comment>
<keyword evidence="6" id="KW-0472">Membrane</keyword>
<sequence length="275" mass="27453">MEDQRHMTQQHSTAIAVPSMADRPAPVSHALRRGAKSVGVVGIAAALIGALSLPAAAFQPASPQFSEGELAAIVAENSQTVTVDADARIEGIARAGIAGTTADELAELQAAAQEAEEARQAELAAAREEAAANTAAAGTAQAAGSGQTTAAAPAAVNVPSNGSIVGIAQSQLGAPYVWGGASPSTGFDCSGFTMWVYGQAGYYLPHSSNAQAGYGTPVPASAVAAGDLLVWSGHVAIHAGGDSIIHAATSGKPVKYSSYSAMVAAFGTPEVRRFG</sequence>
<keyword evidence="3" id="KW-0378">Hydrolase</keyword>
<name>A0ABQ2KEU0_9MICO</name>
<evidence type="ECO:0000256" key="6">
    <source>
        <dbReference type="SAM" id="Phobius"/>
    </source>
</evidence>
<dbReference type="Pfam" id="PF00877">
    <property type="entry name" value="NLPC_P60"/>
    <property type="match status" value="1"/>
</dbReference>
<keyword evidence="5" id="KW-0175">Coiled coil</keyword>
<keyword evidence="6" id="KW-0812">Transmembrane</keyword>
<feature type="coiled-coil region" evidence="5">
    <location>
        <begin position="98"/>
        <end position="131"/>
    </location>
</feature>
<keyword evidence="4" id="KW-0788">Thiol protease</keyword>
<keyword evidence="6" id="KW-1133">Transmembrane helix</keyword>
<dbReference type="InterPro" id="IPR038765">
    <property type="entry name" value="Papain-like_cys_pep_sf"/>
</dbReference>
<dbReference type="InterPro" id="IPR051202">
    <property type="entry name" value="Peptidase_C40"/>
</dbReference>